<dbReference type="Proteomes" id="UP000033889">
    <property type="component" value="Unassembled WGS sequence"/>
</dbReference>
<dbReference type="EMBL" id="JJPQ01000013">
    <property type="protein sequence ID" value="KKG85835.1"/>
    <property type="molecule type" value="Genomic_DNA"/>
</dbReference>
<dbReference type="RefSeq" id="WP_048040703.1">
    <property type="nucleotide sequence ID" value="NZ_JJPN01000013.1"/>
</dbReference>
<dbReference type="Proteomes" id="UP000034820">
    <property type="component" value="Unassembled WGS sequence"/>
</dbReference>
<gene>
    <name evidence="1" type="ORF">DU46_16935</name>
    <name evidence="3" type="ORF">DU51_13150</name>
    <name evidence="2" type="ORF">DU61_15300</name>
    <name evidence="4" type="ORF">DU62_16780</name>
    <name evidence="5" type="ORF">DU87_03735</name>
</gene>
<dbReference type="EMBL" id="JJQQ01000036">
    <property type="protein sequence ID" value="KKH69234.1"/>
    <property type="molecule type" value="Genomic_DNA"/>
</dbReference>
<proteinExistence type="predicted"/>
<evidence type="ECO:0000313" key="6">
    <source>
        <dbReference type="Proteomes" id="UP000033889"/>
    </source>
</evidence>
<name>A0A0F8S7G0_METMZ</name>
<dbReference type="AlphaFoldDB" id="A0A0F8S7G0"/>
<comment type="caution">
    <text evidence="5">The sequence shown here is derived from an EMBL/GenBank/DDBJ whole genome shotgun (WGS) entry which is preliminary data.</text>
</comment>
<evidence type="ECO:0000313" key="7">
    <source>
        <dbReference type="Proteomes" id="UP000033933"/>
    </source>
</evidence>
<evidence type="ECO:0000313" key="9">
    <source>
        <dbReference type="Proteomes" id="UP000034820"/>
    </source>
</evidence>
<evidence type="ECO:0000313" key="4">
    <source>
        <dbReference type="EMBL" id="KKH12455.1"/>
    </source>
</evidence>
<dbReference type="OrthoDB" id="137960at2157"/>
<dbReference type="Proteomes" id="UP000034074">
    <property type="component" value="Unassembled WGS sequence"/>
</dbReference>
<sequence length="450" mass="53620">MINEKIHNPTRNSPKTSIVEFILISGPVSEPEIREHLNKMDKSISQATVNRYLHDLAEEPACIELDEPIKKSRSNYWNITKTEHLKNISSCYPDILLKTYEKSINIILQEWGEATISRENLKIYMYLLLSPSLFNECIASGVEALLSREWKMYLCNEGFKKDWNIQKLLNNFYNKYIRNIDFEMSEETFREMWEKTIPNIDEISEEMFLRIFEENFPELSKEMSIETFLEIEEEVKQRMKNSSINSSMFEEYLYEKLEEKFPEWSKVGVPIDMDYEFQKELNNIKNEFSEEILREKIYKKILEEKFLEQLKNKGASIENYRETINKDLAMYKSIAELFFQMKKQLETFKTSASNLLLKHFFNHDILTGIATNEEIEFVKNIKTNHERFIDLAKSNDTKGMIRVELLDDLKYESEIIFKYKKPSYFCDNCSTPEEVYQHLIDFFGVRSLLE</sequence>
<dbReference type="EMBL" id="JJPZ01000048">
    <property type="protein sequence ID" value="KKH12455.1"/>
    <property type="molecule type" value="Genomic_DNA"/>
</dbReference>
<dbReference type="PATRIC" id="fig|2209.71.peg.3711"/>
<dbReference type="Proteomes" id="UP000034944">
    <property type="component" value="Unassembled WGS sequence"/>
</dbReference>
<evidence type="ECO:0000313" key="2">
    <source>
        <dbReference type="EMBL" id="KKG85835.1"/>
    </source>
</evidence>
<organism evidence="5 7">
    <name type="scientific">Methanosarcina mazei</name>
    <name type="common">Methanosarcina frisia</name>
    <dbReference type="NCBI Taxonomy" id="2209"/>
    <lineage>
        <taxon>Archaea</taxon>
        <taxon>Methanobacteriati</taxon>
        <taxon>Methanobacteriota</taxon>
        <taxon>Stenosarchaea group</taxon>
        <taxon>Methanomicrobia</taxon>
        <taxon>Methanosarcinales</taxon>
        <taxon>Methanosarcinaceae</taxon>
        <taxon>Methanosarcina</taxon>
    </lineage>
</organism>
<evidence type="ECO:0000313" key="1">
    <source>
        <dbReference type="EMBL" id="KKG75196.1"/>
    </source>
</evidence>
<dbReference type="EMBL" id="JJPN01000013">
    <property type="protein sequence ID" value="KKG75196.1"/>
    <property type="molecule type" value="Genomic_DNA"/>
</dbReference>
<evidence type="ECO:0000313" key="3">
    <source>
        <dbReference type="EMBL" id="KKH05364.1"/>
    </source>
</evidence>
<dbReference type="EMBL" id="JJPY01000114">
    <property type="protein sequence ID" value="KKH05364.1"/>
    <property type="molecule type" value="Genomic_DNA"/>
</dbReference>
<evidence type="ECO:0000313" key="10">
    <source>
        <dbReference type="Proteomes" id="UP000034944"/>
    </source>
</evidence>
<reference evidence="6 7" key="1">
    <citation type="journal article" date="2015" name="ISME J.">
        <title>Genomic and phenotypic differentiation among Methanosarcina mazei populations from Columbia River sediment.</title>
        <authorList>
            <person name="Youngblut N.D."/>
            <person name="Wirth J.S."/>
            <person name="Henriksen J.R."/>
            <person name="Smith M."/>
            <person name="Simon H."/>
            <person name="Metcalf W.W."/>
            <person name="Whitaker R.J."/>
        </authorList>
    </citation>
    <scope>NUCLEOTIDE SEQUENCE [LARGE SCALE GENOMIC DNA]</scope>
    <source>
        <strain evidence="5 7">1.H.M.0.1</strain>
        <strain evidence="1 8">3.H.A.1A.2</strain>
        <strain evidence="2 6">3.H.A.2.5</strain>
        <strain evidence="3 9">3.H.T.1A.1</strain>
        <strain evidence="4 10">3.H.T.1A.2</strain>
    </source>
</reference>
<protein>
    <submittedName>
        <fullName evidence="5">Uncharacterized protein</fullName>
    </submittedName>
</protein>
<evidence type="ECO:0000313" key="8">
    <source>
        <dbReference type="Proteomes" id="UP000034074"/>
    </source>
</evidence>
<accession>A0A0F8S7G0</accession>
<evidence type="ECO:0000313" key="5">
    <source>
        <dbReference type="EMBL" id="KKH69234.1"/>
    </source>
</evidence>
<dbReference type="Proteomes" id="UP000033933">
    <property type="component" value="Unassembled WGS sequence"/>
</dbReference>